<dbReference type="Pfam" id="PF14111">
    <property type="entry name" value="DUF4283"/>
    <property type="match status" value="1"/>
</dbReference>
<protein>
    <recommendedName>
        <fullName evidence="1">DUF4283 domain-containing protein</fullName>
    </recommendedName>
</protein>
<dbReference type="AlphaFoldDB" id="A0AAE1JF54"/>
<accession>A0AAE1JF54</accession>
<proteinExistence type="predicted"/>
<dbReference type="EMBL" id="JAWXYG010000007">
    <property type="protein sequence ID" value="KAK4267647.1"/>
    <property type="molecule type" value="Genomic_DNA"/>
</dbReference>
<reference evidence="2" key="1">
    <citation type="submission" date="2023-10" db="EMBL/GenBank/DDBJ databases">
        <title>Chromosome-level genome of the transformable northern wattle, Acacia crassicarpa.</title>
        <authorList>
            <person name="Massaro I."/>
            <person name="Sinha N.R."/>
            <person name="Poethig S."/>
            <person name="Leichty A.R."/>
        </authorList>
    </citation>
    <scope>NUCLEOTIDE SEQUENCE</scope>
    <source>
        <strain evidence="2">Acra3RX</strain>
        <tissue evidence="2">Leaf</tissue>
    </source>
</reference>
<dbReference type="Proteomes" id="UP001293593">
    <property type="component" value="Unassembled WGS sequence"/>
</dbReference>
<dbReference type="InterPro" id="IPR025558">
    <property type="entry name" value="DUF4283"/>
</dbReference>
<evidence type="ECO:0000259" key="1">
    <source>
        <dbReference type="Pfam" id="PF14111"/>
    </source>
</evidence>
<dbReference type="InterPro" id="IPR040256">
    <property type="entry name" value="At4g02000-like"/>
</dbReference>
<evidence type="ECO:0000313" key="2">
    <source>
        <dbReference type="EMBL" id="KAK4267647.1"/>
    </source>
</evidence>
<organism evidence="2 3">
    <name type="scientific">Acacia crassicarpa</name>
    <name type="common">northern wattle</name>
    <dbReference type="NCBI Taxonomy" id="499986"/>
    <lineage>
        <taxon>Eukaryota</taxon>
        <taxon>Viridiplantae</taxon>
        <taxon>Streptophyta</taxon>
        <taxon>Embryophyta</taxon>
        <taxon>Tracheophyta</taxon>
        <taxon>Spermatophyta</taxon>
        <taxon>Magnoliopsida</taxon>
        <taxon>eudicotyledons</taxon>
        <taxon>Gunneridae</taxon>
        <taxon>Pentapetalae</taxon>
        <taxon>rosids</taxon>
        <taxon>fabids</taxon>
        <taxon>Fabales</taxon>
        <taxon>Fabaceae</taxon>
        <taxon>Caesalpinioideae</taxon>
        <taxon>mimosoid clade</taxon>
        <taxon>Acacieae</taxon>
        <taxon>Acacia</taxon>
    </lineage>
</organism>
<name>A0AAE1JF54_9FABA</name>
<feature type="domain" description="DUF4283" evidence="1">
    <location>
        <begin position="28"/>
        <end position="106"/>
    </location>
</feature>
<keyword evidence="3" id="KW-1185">Reference proteome</keyword>
<evidence type="ECO:0000313" key="3">
    <source>
        <dbReference type="Proteomes" id="UP001293593"/>
    </source>
</evidence>
<dbReference type="PANTHER" id="PTHR31286">
    <property type="entry name" value="GLYCINE-RICH CELL WALL STRUCTURAL PROTEIN 1.8-LIKE"/>
    <property type="match status" value="1"/>
</dbReference>
<gene>
    <name evidence="2" type="ORF">QN277_024400</name>
</gene>
<sequence>MEFDQTRRVSSKKQVVLTFERDEMKQGNMLVGKLITGKNMNIPTIVGMIKKGWQVDKELEIIELDRNQLLFLFRFSEANDYKRILKGRSWSILGHLLSIQSWDEGMVLKDVNFDLSPFWVQFHGLPLENFNCSNAKILGDTVGETMMIGWE</sequence>
<comment type="caution">
    <text evidence="2">The sequence shown here is derived from an EMBL/GenBank/DDBJ whole genome shotgun (WGS) entry which is preliminary data.</text>
</comment>
<dbReference type="PANTHER" id="PTHR31286:SF167">
    <property type="entry name" value="OS09G0268800 PROTEIN"/>
    <property type="match status" value="1"/>
</dbReference>